<gene>
    <name evidence="1" type="ORF">HAX54_048664</name>
</gene>
<dbReference type="EMBL" id="JACEIK010000807">
    <property type="protein sequence ID" value="MCD7462493.1"/>
    <property type="molecule type" value="Genomic_DNA"/>
</dbReference>
<organism evidence="1 2">
    <name type="scientific">Datura stramonium</name>
    <name type="common">Jimsonweed</name>
    <name type="synonym">Common thornapple</name>
    <dbReference type="NCBI Taxonomy" id="4076"/>
    <lineage>
        <taxon>Eukaryota</taxon>
        <taxon>Viridiplantae</taxon>
        <taxon>Streptophyta</taxon>
        <taxon>Embryophyta</taxon>
        <taxon>Tracheophyta</taxon>
        <taxon>Spermatophyta</taxon>
        <taxon>Magnoliopsida</taxon>
        <taxon>eudicotyledons</taxon>
        <taxon>Gunneridae</taxon>
        <taxon>Pentapetalae</taxon>
        <taxon>asterids</taxon>
        <taxon>lamiids</taxon>
        <taxon>Solanales</taxon>
        <taxon>Solanaceae</taxon>
        <taxon>Solanoideae</taxon>
        <taxon>Datureae</taxon>
        <taxon>Datura</taxon>
    </lineage>
</organism>
<sequence length="78" mass="8881">MENDYVKSHDRMVKEQEPDSKLAKRWLFPHHQENVAILLGNGHLVEFISDQDKVNLGISPPGHMVNMIIGGREVCSIM</sequence>
<evidence type="ECO:0000313" key="2">
    <source>
        <dbReference type="Proteomes" id="UP000823775"/>
    </source>
</evidence>
<feature type="non-terminal residue" evidence="1">
    <location>
        <position position="78"/>
    </location>
</feature>
<reference evidence="1 2" key="1">
    <citation type="journal article" date="2021" name="BMC Genomics">
        <title>Datura genome reveals duplications of psychoactive alkaloid biosynthetic genes and high mutation rate following tissue culture.</title>
        <authorList>
            <person name="Rajewski A."/>
            <person name="Carter-House D."/>
            <person name="Stajich J."/>
            <person name="Litt A."/>
        </authorList>
    </citation>
    <scope>NUCLEOTIDE SEQUENCE [LARGE SCALE GENOMIC DNA]</scope>
    <source>
        <strain evidence="1">AR-01</strain>
    </source>
</reference>
<keyword evidence="2" id="KW-1185">Reference proteome</keyword>
<accession>A0ABS8SUH7</accession>
<name>A0ABS8SUH7_DATST</name>
<protein>
    <submittedName>
        <fullName evidence="1">Uncharacterized protein</fullName>
    </submittedName>
</protein>
<proteinExistence type="predicted"/>
<comment type="caution">
    <text evidence="1">The sequence shown here is derived from an EMBL/GenBank/DDBJ whole genome shotgun (WGS) entry which is preliminary data.</text>
</comment>
<dbReference type="Proteomes" id="UP000823775">
    <property type="component" value="Unassembled WGS sequence"/>
</dbReference>
<evidence type="ECO:0000313" key="1">
    <source>
        <dbReference type="EMBL" id="MCD7462493.1"/>
    </source>
</evidence>